<dbReference type="Proteomes" id="UP000076798">
    <property type="component" value="Unassembled WGS sequence"/>
</dbReference>
<keyword evidence="6 9" id="KW-1133">Transmembrane helix</keyword>
<keyword evidence="8 9" id="KW-0472">Membrane</keyword>
<evidence type="ECO:0000256" key="4">
    <source>
        <dbReference type="ARBA" id="ARBA00022692"/>
    </source>
</evidence>
<evidence type="ECO:0000256" key="1">
    <source>
        <dbReference type="ARBA" id="ARBA00002154"/>
    </source>
</evidence>
<feature type="transmembrane region" description="Helical" evidence="9">
    <location>
        <begin position="53"/>
        <end position="70"/>
    </location>
</feature>
<comment type="subcellular location">
    <subcellularLocation>
        <location evidence="2">Golgi apparatus membrane</location>
        <topology evidence="2">Single-pass type I membrane protein</topology>
    </subcellularLocation>
</comment>
<comment type="function">
    <text evidence="1 9">Involved in the early part of the secretory pathway.</text>
</comment>
<dbReference type="EMBL" id="KV428062">
    <property type="protein sequence ID" value="KZT38490.1"/>
    <property type="molecule type" value="Genomic_DNA"/>
</dbReference>
<sequence>MSALFNFQSLLYVILLLICTCTYIRGVAPRLIDRNKEGFQGLFFKLARIGERLSPYVALSCIAMAVTFIIQ</sequence>
<organism evidence="10 11">
    <name type="scientific">Sistotremastrum suecicum HHB10207 ss-3</name>
    <dbReference type="NCBI Taxonomy" id="1314776"/>
    <lineage>
        <taxon>Eukaryota</taxon>
        <taxon>Fungi</taxon>
        <taxon>Dikarya</taxon>
        <taxon>Basidiomycota</taxon>
        <taxon>Agaricomycotina</taxon>
        <taxon>Agaricomycetes</taxon>
        <taxon>Sistotremastrales</taxon>
        <taxon>Sistotremastraceae</taxon>
        <taxon>Sistotremastrum</taxon>
    </lineage>
</organism>
<name>A0A166DFV6_9AGAM</name>
<dbReference type="InterPro" id="IPR051523">
    <property type="entry name" value="KISH_domain"/>
</dbReference>
<dbReference type="STRING" id="1314776.A0A166DFV6"/>
<keyword evidence="5" id="KW-0732">Signal</keyword>
<evidence type="ECO:0000256" key="2">
    <source>
        <dbReference type="ARBA" id="ARBA00004614"/>
    </source>
</evidence>
<dbReference type="InterPro" id="IPR009653">
    <property type="entry name" value="Ksh1"/>
</dbReference>
<keyword evidence="11" id="KW-1185">Reference proteome</keyword>
<evidence type="ECO:0000313" key="10">
    <source>
        <dbReference type="EMBL" id="KZT38490.1"/>
    </source>
</evidence>
<evidence type="ECO:0000256" key="7">
    <source>
        <dbReference type="ARBA" id="ARBA00023034"/>
    </source>
</evidence>
<keyword evidence="4 9" id="KW-0812">Transmembrane</keyword>
<dbReference type="PANTHER" id="PTHR13229">
    <property type="entry name" value="PROTEIN KISH-A"/>
    <property type="match status" value="1"/>
</dbReference>
<evidence type="ECO:0000256" key="6">
    <source>
        <dbReference type="ARBA" id="ARBA00022989"/>
    </source>
</evidence>
<protein>
    <recommendedName>
        <fullName evidence="9">Protein kish</fullName>
    </recommendedName>
</protein>
<comment type="similarity">
    <text evidence="3 9">Belongs to the KISH family.</text>
</comment>
<evidence type="ECO:0000256" key="9">
    <source>
        <dbReference type="RuleBase" id="RU910717"/>
    </source>
</evidence>
<evidence type="ECO:0000256" key="8">
    <source>
        <dbReference type="ARBA" id="ARBA00023136"/>
    </source>
</evidence>
<keyword evidence="7" id="KW-0333">Golgi apparatus</keyword>
<dbReference type="Pfam" id="PF06842">
    <property type="entry name" value="DUF1242"/>
    <property type="match status" value="1"/>
</dbReference>
<proteinExistence type="inferred from homology"/>
<evidence type="ECO:0000313" key="11">
    <source>
        <dbReference type="Proteomes" id="UP000076798"/>
    </source>
</evidence>
<feature type="transmembrane region" description="Helical" evidence="9">
    <location>
        <begin position="12"/>
        <end position="32"/>
    </location>
</feature>
<comment type="caution">
    <text evidence="9">Lacks conserved residue(s) required for the propagation of feature annotation.</text>
</comment>
<evidence type="ECO:0000256" key="3">
    <source>
        <dbReference type="ARBA" id="ARBA00008961"/>
    </source>
</evidence>
<reference evidence="10 11" key="1">
    <citation type="journal article" date="2016" name="Mol. Biol. Evol.">
        <title>Comparative Genomics of Early-Diverging Mushroom-Forming Fungi Provides Insights into the Origins of Lignocellulose Decay Capabilities.</title>
        <authorList>
            <person name="Nagy L.G."/>
            <person name="Riley R."/>
            <person name="Tritt A."/>
            <person name="Adam C."/>
            <person name="Daum C."/>
            <person name="Floudas D."/>
            <person name="Sun H."/>
            <person name="Yadav J.S."/>
            <person name="Pangilinan J."/>
            <person name="Larsson K.H."/>
            <person name="Matsuura K."/>
            <person name="Barry K."/>
            <person name="Labutti K."/>
            <person name="Kuo R."/>
            <person name="Ohm R.A."/>
            <person name="Bhattacharya S.S."/>
            <person name="Shirouzu T."/>
            <person name="Yoshinaga Y."/>
            <person name="Martin F.M."/>
            <person name="Grigoriev I.V."/>
            <person name="Hibbett D.S."/>
        </authorList>
    </citation>
    <scope>NUCLEOTIDE SEQUENCE [LARGE SCALE GENOMIC DNA]</scope>
    <source>
        <strain evidence="10 11">HHB10207 ss-3</strain>
    </source>
</reference>
<gene>
    <name evidence="10" type="ORF">SISSUDRAFT_1004664</name>
</gene>
<evidence type="ECO:0000256" key="5">
    <source>
        <dbReference type="ARBA" id="ARBA00022729"/>
    </source>
</evidence>
<accession>A0A166DFV6</accession>
<dbReference type="AlphaFoldDB" id="A0A166DFV6"/>
<dbReference type="GO" id="GO:0000139">
    <property type="term" value="C:Golgi membrane"/>
    <property type="evidence" value="ECO:0007669"/>
    <property type="project" value="UniProtKB-SubCell"/>
</dbReference>